<dbReference type="GO" id="GO:0003677">
    <property type="term" value="F:DNA binding"/>
    <property type="evidence" value="ECO:0007669"/>
    <property type="project" value="InterPro"/>
</dbReference>
<feature type="compositionally biased region" description="Acidic residues" evidence="5">
    <location>
        <begin position="421"/>
        <end position="432"/>
    </location>
</feature>
<name>A0AAD9FUY5_PAPLA</name>
<feature type="domain" description="HTH APSES-type" evidence="6">
    <location>
        <begin position="152"/>
        <end position="260"/>
    </location>
</feature>
<keyword evidence="4" id="KW-0175">Coiled coil</keyword>
<dbReference type="SMART" id="SM01252">
    <property type="entry name" value="KilA-N"/>
    <property type="match status" value="1"/>
</dbReference>
<evidence type="ECO:0000256" key="5">
    <source>
        <dbReference type="SAM" id="MobiDB-lite"/>
    </source>
</evidence>
<dbReference type="InterPro" id="IPR003163">
    <property type="entry name" value="Tscrpt_reg_HTH_APSES-type"/>
</dbReference>
<keyword evidence="8" id="KW-1185">Reference proteome</keyword>
<evidence type="ECO:0000256" key="1">
    <source>
        <dbReference type="ARBA" id="ARBA00022737"/>
    </source>
</evidence>
<feature type="compositionally biased region" description="Polar residues" evidence="5">
    <location>
        <begin position="45"/>
        <end position="56"/>
    </location>
</feature>
<organism evidence="7 8">
    <name type="scientific">Papiliotrema laurentii</name>
    <name type="common">Cryptococcus laurentii</name>
    <dbReference type="NCBI Taxonomy" id="5418"/>
    <lineage>
        <taxon>Eukaryota</taxon>
        <taxon>Fungi</taxon>
        <taxon>Dikarya</taxon>
        <taxon>Basidiomycota</taxon>
        <taxon>Agaricomycotina</taxon>
        <taxon>Tremellomycetes</taxon>
        <taxon>Tremellales</taxon>
        <taxon>Rhynchogastremaceae</taxon>
        <taxon>Papiliotrema</taxon>
    </lineage>
</organism>
<keyword evidence="1" id="KW-0677">Repeat</keyword>
<dbReference type="PROSITE" id="PS50297">
    <property type="entry name" value="ANK_REP_REGION"/>
    <property type="match status" value="2"/>
</dbReference>
<dbReference type="AlphaFoldDB" id="A0AAD9FUY5"/>
<keyword evidence="2 3" id="KW-0040">ANK repeat</keyword>
<evidence type="ECO:0000259" key="6">
    <source>
        <dbReference type="PROSITE" id="PS51299"/>
    </source>
</evidence>
<dbReference type="InterPro" id="IPR036887">
    <property type="entry name" value="HTH_APSES_sf"/>
</dbReference>
<dbReference type="SUPFAM" id="SSF48403">
    <property type="entry name" value="Ankyrin repeat"/>
    <property type="match status" value="1"/>
</dbReference>
<dbReference type="InterPro" id="IPR036770">
    <property type="entry name" value="Ankyrin_rpt-contain_sf"/>
</dbReference>
<dbReference type="PROSITE" id="PS50088">
    <property type="entry name" value="ANK_REPEAT"/>
    <property type="match status" value="2"/>
</dbReference>
<feature type="region of interest" description="Disordered" evidence="5">
    <location>
        <begin position="329"/>
        <end position="445"/>
    </location>
</feature>
<dbReference type="PROSITE" id="PS51299">
    <property type="entry name" value="HTH_APSES"/>
    <property type="match status" value="1"/>
</dbReference>
<dbReference type="InterPro" id="IPR018004">
    <property type="entry name" value="KilA/APSES_HTH"/>
</dbReference>
<evidence type="ECO:0000313" key="8">
    <source>
        <dbReference type="Proteomes" id="UP001182556"/>
    </source>
</evidence>
<dbReference type="Pfam" id="PF04383">
    <property type="entry name" value="KilA-N"/>
    <property type="match status" value="1"/>
</dbReference>
<dbReference type="InterPro" id="IPR051642">
    <property type="entry name" value="SWI6-like"/>
</dbReference>
<dbReference type="GO" id="GO:0030907">
    <property type="term" value="C:MBF transcription complex"/>
    <property type="evidence" value="ECO:0007669"/>
    <property type="project" value="TreeGrafter"/>
</dbReference>
<feature type="repeat" description="ANK" evidence="3">
    <location>
        <begin position="501"/>
        <end position="533"/>
    </location>
</feature>
<dbReference type="EMBL" id="JAODAN010000002">
    <property type="protein sequence ID" value="KAK1926674.1"/>
    <property type="molecule type" value="Genomic_DNA"/>
</dbReference>
<sequence>MEASSSSHHPPATPSHPSLLPALSPSGGMEQTPAPLHTLPAHLQHSLSRPTHSPAAQQHHLGRTPTPTHPHHQPHPHSGAHMMGTPGQHHPHHGPPIPQPQFVLPGGGVLQHPQAHSGQLTPGAGGGTGNVFGVVMGSAPGQVPQPEGSTKVYASVYSGIPVYEAMIRGISVMRRTADSWVNATQILKVAGIPKSTRTKILEKEVLTGMHEKVQGGYGKYQGTWIPFERGQELAAQYGVTNFLAPIFDFNPSPSNVAALPVTRDGDRQGLKTPNTGMIGYNPGLTPGSMPAYQTMPPQYHNGGDMMMAPAPYHGGDMYYMPQYPQMPKNPADMAHARNHSSDLSSLAPPAPINGMGLPNSHANVYIDQYGQPHPTYHAQYNNGDDRPPPAKRQRSDDGDMGDFLPEGEAEEATQQNTQDQEMPEDEDSDDEDGRNLPAVPSPFRLSVKPLRPKVGAISARTRTRLIGAFSTEEDVDLKTSLGLAAEGETPEVDIDMVIDDQGHTALHWATALARSSIIKQLIELGADIHRGNYAGETPLIRAVLTTNHSEAGTFPSLLASLSESIKTLDHAHRSVIHHIALVAGVKGRAASARAYMAAVLEWVAKEGGELGLPLKTLVNVQDVHGDTALNIAARVGSRALIQLLLDAGADKARANKLGLKPEDFGVEVEALKLSPGEIVVSSLKAEIPKPERRSRDVQKNISAIFETINETFAAEMTAKQTKLNATENSVRHATRALSDKRQKVARAQAALNELEQVRQRVENVRKALGTLPTQDWTGRSALTREMEGQSTVPPAFTTVNGVSNVQHGTGEEIALPERGAEGALTRLRRIAAWESRIGEVLEDRLAALEGESADKAVKYRKLVSLCTKVPVEKVDGLLDVLTQAIESDGSSLDQGRISGLLTRIKDVPQGQQAQVAS</sequence>
<dbReference type="InterPro" id="IPR002110">
    <property type="entry name" value="Ankyrin_rpt"/>
</dbReference>
<gene>
    <name evidence="7" type="ORF">DB88DRAFT_482656</name>
</gene>
<feature type="coiled-coil region" evidence="4">
    <location>
        <begin position="737"/>
        <end position="767"/>
    </location>
</feature>
<comment type="caution">
    <text evidence="7">The sequence shown here is derived from an EMBL/GenBank/DDBJ whole genome shotgun (WGS) entry which is preliminary data.</text>
</comment>
<dbReference type="PANTHER" id="PTHR43828">
    <property type="entry name" value="ASPARAGINASE"/>
    <property type="match status" value="1"/>
</dbReference>
<dbReference type="Pfam" id="PF00023">
    <property type="entry name" value="Ank"/>
    <property type="match status" value="1"/>
</dbReference>
<dbReference type="SMART" id="SM00248">
    <property type="entry name" value="ANK"/>
    <property type="match status" value="2"/>
</dbReference>
<dbReference type="FunFam" id="3.10.260.10:FF:000001">
    <property type="entry name" value="APSES transcription factor (MbpA)"/>
    <property type="match status" value="1"/>
</dbReference>
<dbReference type="GO" id="GO:0001228">
    <property type="term" value="F:DNA-binding transcription activator activity, RNA polymerase II-specific"/>
    <property type="evidence" value="ECO:0007669"/>
    <property type="project" value="UniProtKB-ARBA"/>
</dbReference>
<feature type="compositionally biased region" description="Low complexity" evidence="5">
    <location>
        <begin position="1"/>
        <end position="26"/>
    </location>
</feature>
<dbReference type="Proteomes" id="UP001182556">
    <property type="component" value="Unassembled WGS sequence"/>
</dbReference>
<evidence type="ECO:0000256" key="2">
    <source>
        <dbReference type="ARBA" id="ARBA00023043"/>
    </source>
</evidence>
<evidence type="ECO:0000256" key="3">
    <source>
        <dbReference type="PROSITE-ProRule" id="PRU00023"/>
    </source>
</evidence>
<evidence type="ECO:0000313" key="7">
    <source>
        <dbReference type="EMBL" id="KAK1926674.1"/>
    </source>
</evidence>
<dbReference type="SUPFAM" id="SSF54616">
    <property type="entry name" value="DNA-binding domain of Mlu1-box binding protein MBP1"/>
    <property type="match status" value="1"/>
</dbReference>
<protein>
    <submittedName>
        <fullName evidence="7">Transcription factor</fullName>
    </submittedName>
</protein>
<feature type="repeat" description="ANK" evidence="3">
    <location>
        <begin position="624"/>
        <end position="656"/>
    </location>
</feature>
<dbReference type="Gene3D" id="3.10.260.10">
    <property type="entry name" value="Transcription regulator HTH, APSES-type DNA-binding domain"/>
    <property type="match status" value="1"/>
</dbReference>
<feature type="region of interest" description="Disordered" evidence="5">
    <location>
        <begin position="1"/>
        <end position="126"/>
    </location>
</feature>
<reference evidence="7" key="1">
    <citation type="submission" date="2023-02" db="EMBL/GenBank/DDBJ databases">
        <title>Identification and recombinant expression of a fungal hydrolase from Papiliotrema laurentii that hydrolyzes apple cutin and clears colloidal polyester polyurethane.</title>
        <authorList>
            <consortium name="DOE Joint Genome Institute"/>
            <person name="Roman V.A."/>
            <person name="Bojanowski C."/>
            <person name="Crable B.R."/>
            <person name="Wagner D.N."/>
            <person name="Hung C.S."/>
            <person name="Nadeau L.J."/>
            <person name="Schratz L."/>
            <person name="Haridas S."/>
            <person name="Pangilinan J."/>
            <person name="Lipzen A."/>
            <person name="Na H."/>
            <person name="Yan M."/>
            <person name="Ng V."/>
            <person name="Grigoriev I.V."/>
            <person name="Spatafora J.W."/>
            <person name="Barlow D."/>
            <person name="Biffinger J."/>
            <person name="Kelley-Loughnane N."/>
            <person name="Varaljay V.A."/>
            <person name="Crookes-Goodson W.J."/>
        </authorList>
    </citation>
    <scope>NUCLEOTIDE SEQUENCE</scope>
    <source>
        <strain evidence="7">5307AH</strain>
    </source>
</reference>
<accession>A0AAD9FUY5</accession>
<dbReference type="Gene3D" id="1.25.40.20">
    <property type="entry name" value="Ankyrin repeat-containing domain"/>
    <property type="match status" value="1"/>
</dbReference>
<dbReference type="Pfam" id="PF13606">
    <property type="entry name" value="Ank_3"/>
    <property type="match status" value="1"/>
</dbReference>
<dbReference type="PANTHER" id="PTHR43828:SF3">
    <property type="entry name" value="CHROMO DOMAIN-CONTAINING PROTEIN"/>
    <property type="match status" value="1"/>
</dbReference>
<dbReference type="GO" id="GO:0033309">
    <property type="term" value="C:SBF transcription complex"/>
    <property type="evidence" value="ECO:0007669"/>
    <property type="project" value="TreeGrafter"/>
</dbReference>
<feature type="compositionally biased region" description="Basic and acidic residues" evidence="5">
    <location>
        <begin position="383"/>
        <end position="397"/>
    </location>
</feature>
<proteinExistence type="predicted"/>
<evidence type="ECO:0000256" key="4">
    <source>
        <dbReference type="SAM" id="Coils"/>
    </source>
</evidence>